<sequence>MASTGPGHDVEALLRTGPFHDALRAAIDRSGLTLDRLRERLARRGIHVSLASLSYWRLGRSRPERPDSLRAVQAIEAILGLPKHSLEALLGPPRPRGRWVGRATATKRYGNLLEPARALAETVDMLVGPSDGKLRPRYLDDAVVLDGGGAVREIRSRQVVRAVGDEPDRHIAVYCEEPGTDPSAVDVLALENCRVGRVRRHPHAPVIAAELLFDRALRTGQTHLFEYKVTVADGLPTTVYRRAFRYPAETYVASVRFHSGRLPVRCWGFVQQGEDPVQAVEEELPMSAGHLVHISAGEVIPGVLGVEWEWA</sequence>
<proteinExistence type="predicted"/>
<dbReference type="RefSeq" id="WP_378243407.1">
    <property type="nucleotide sequence ID" value="NZ_JBHSKF010000001.1"/>
</dbReference>
<dbReference type="EMBL" id="JBHSKF010000001">
    <property type="protein sequence ID" value="MFC5285978.1"/>
    <property type="molecule type" value="Genomic_DNA"/>
</dbReference>
<gene>
    <name evidence="1" type="ORF">ACFPM7_02850</name>
</gene>
<name>A0ABW0EI77_9PSEU</name>
<evidence type="ECO:0000313" key="2">
    <source>
        <dbReference type="Proteomes" id="UP001596157"/>
    </source>
</evidence>
<comment type="caution">
    <text evidence="1">The sequence shown here is derived from an EMBL/GenBank/DDBJ whole genome shotgun (WGS) entry which is preliminary data.</text>
</comment>
<accession>A0ABW0EI77</accession>
<reference evidence="2" key="1">
    <citation type="journal article" date="2019" name="Int. J. Syst. Evol. Microbiol.">
        <title>The Global Catalogue of Microorganisms (GCM) 10K type strain sequencing project: providing services to taxonomists for standard genome sequencing and annotation.</title>
        <authorList>
            <consortium name="The Broad Institute Genomics Platform"/>
            <consortium name="The Broad Institute Genome Sequencing Center for Infectious Disease"/>
            <person name="Wu L."/>
            <person name="Ma J."/>
        </authorList>
    </citation>
    <scope>NUCLEOTIDE SEQUENCE [LARGE SCALE GENOMIC DNA]</scope>
    <source>
        <strain evidence="2">CCUG 59778</strain>
    </source>
</reference>
<evidence type="ECO:0008006" key="3">
    <source>
        <dbReference type="Google" id="ProtNLM"/>
    </source>
</evidence>
<protein>
    <recommendedName>
        <fullName evidence="3">XRE family transcriptional regulator</fullName>
    </recommendedName>
</protein>
<organism evidence="1 2">
    <name type="scientific">Actinokineospora guangxiensis</name>
    <dbReference type="NCBI Taxonomy" id="1490288"/>
    <lineage>
        <taxon>Bacteria</taxon>
        <taxon>Bacillati</taxon>
        <taxon>Actinomycetota</taxon>
        <taxon>Actinomycetes</taxon>
        <taxon>Pseudonocardiales</taxon>
        <taxon>Pseudonocardiaceae</taxon>
        <taxon>Actinokineospora</taxon>
    </lineage>
</organism>
<dbReference type="Proteomes" id="UP001596157">
    <property type="component" value="Unassembled WGS sequence"/>
</dbReference>
<evidence type="ECO:0000313" key="1">
    <source>
        <dbReference type="EMBL" id="MFC5285978.1"/>
    </source>
</evidence>
<keyword evidence="2" id="KW-1185">Reference proteome</keyword>